<protein>
    <submittedName>
        <fullName evidence="1">Uncharacterized protein</fullName>
    </submittedName>
</protein>
<accession>A0ABQ5BVS4</accession>
<dbReference type="EMBL" id="BQNB010013605">
    <property type="protein sequence ID" value="GJT18007.1"/>
    <property type="molecule type" value="Genomic_DNA"/>
</dbReference>
<dbReference type="Proteomes" id="UP001151760">
    <property type="component" value="Unassembled WGS sequence"/>
</dbReference>
<organism evidence="1 2">
    <name type="scientific">Tanacetum coccineum</name>
    <dbReference type="NCBI Taxonomy" id="301880"/>
    <lineage>
        <taxon>Eukaryota</taxon>
        <taxon>Viridiplantae</taxon>
        <taxon>Streptophyta</taxon>
        <taxon>Embryophyta</taxon>
        <taxon>Tracheophyta</taxon>
        <taxon>Spermatophyta</taxon>
        <taxon>Magnoliopsida</taxon>
        <taxon>eudicotyledons</taxon>
        <taxon>Gunneridae</taxon>
        <taxon>Pentapetalae</taxon>
        <taxon>asterids</taxon>
        <taxon>campanulids</taxon>
        <taxon>Asterales</taxon>
        <taxon>Asteraceae</taxon>
        <taxon>Asteroideae</taxon>
        <taxon>Anthemideae</taxon>
        <taxon>Anthemidinae</taxon>
        <taxon>Tanacetum</taxon>
    </lineage>
</organism>
<sequence length="131" mass="14766">MRAGSSFTPCAWFDPEWTFSHDRWVGENGMEVSNIEWLWRDEVMSEERCAFCEGFGGFMIAIGKARSFHPSSSYRANSSMVAQAFSTLLSRSLPQADWSMKETLLDVVGTSGCHYGVLQPLLVERIEQGNE</sequence>
<comment type="caution">
    <text evidence="1">The sequence shown here is derived from an EMBL/GenBank/DDBJ whole genome shotgun (WGS) entry which is preliminary data.</text>
</comment>
<gene>
    <name evidence="1" type="ORF">Tco_0876713</name>
</gene>
<proteinExistence type="predicted"/>
<evidence type="ECO:0000313" key="2">
    <source>
        <dbReference type="Proteomes" id="UP001151760"/>
    </source>
</evidence>
<reference evidence="1" key="2">
    <citation type="submission" date="2022-01" db="EMBL/GenBank/DDBJ databases">
        <authorList>
            <person name="Yamashiro T."/>
            <person name="Shiraishi A."/>
            <person name="Satake H."/>
            <person name="Nakayama K."/>
        </authorList>
    </citation>
    <scope>NUCLEOTIDE SEQUENCE</scope>
</reference>
<keyword evidence="2" id="KW-1185">Reference proteome</keyword>
<reference evidence="1" key="1">
    <citation type="journal article" date="2022" name="Int. J. Mol. Sci.">
        <title>Draft Genome of Tanacetum Coccineum: Genomic Comparison of Closely Related Tanacetum-Family Plants.</title>
        <authorList>
            <person name="Yamashiro T."/>
            <person name="Shiraishi A."/>
            <person name="Nakayama K."/>
            <person name="Satake H."/>
        </authorList>
    </citation>
    <scope>NUCLEOTIDE SEQUENCE</scope>
</reference>
<name>A0ABQ5BVS4_9ASTR</name>
<evidence type="ECO:0000313" key="1">
    <source>
        <dbReference type="EMBL" id="GJT18007.1"/>
    </source>
</evidence>